<reference evidence="2" key="1">
    <citation type="submission" date="2021-01" db="EMBL/GenBank/DDBJ databases">
        <authorList>
            <person name="Corre E."/>
            <person name="Pelletier E."/>
            <person name="Niang G."/>
            <person name="Scheremetjew M."/>
            <person name="Finn R."/>
            <person name="Kale V."/>
            <person name="Holt S."/>
            <person name="Cochrane G."/>
            <person name="Meng A."/>
            <person name="Brown T."/>
            <person name="Cohen L."/>
        </authorList>
    </citation>
    <scope>NUCLEOTIDE SEQUENCE</scope>
    <source>
        <strain evidence="2">CCMP1594</strain>
    </source>
</reference>
<organism evidence="2">
    <name type="scientific">Eutreptiella gymnastica</name>
    <dbReference type="NCBI Taxonomy" id="73025"/>
    <lineage>
        <taxon>Eukaryota</taxon>
        <taxon>Discoba</taxon>
        <taxon>Euglenozoa</taxon>
        <taxon>Euglenida</taxon>
        <taxon>Spirocuta</taxon>
        <taxon>Euglenophyceae</taxon>
        <taxon>Eutreptiales</taxon>
        <taxon>Eutreptiaceae</taxon>
        <taxon>Eutreptiella</taxon>
    </lineage>
</organism>
<accession>A0A7S4D2M3</accession>
<dbReference type="AlphaFoldDB" id="A0A7S4D2M3"/>
<sequence>MSRYVAEGWPVRPRIYKSCKWMCGHLRVAKKCMGVSSPLLRISTDEQTLCIEAHTRVGLSGDFAGRCRGCLRGRKALRGLREVEPNLAVPGALLRAGSGQADTQSRAQPPSQPQEASKQKPSWCRLASTCLTTGHRFRSAPGPATRARGVARKEISVVRGGESGWFNSNQHPKKTIPTLKSKDDLRGTTGTRSRQIPRLQKLRQQVSPFRSHTLCVQRLAQRQDAARPDAASLTPLAFSSVYTVPEKDPRPDSGVLSAGPAVALPRGLRSSWGRRRSPLPLLLSAMPHWTPAR</sequence>
<dbReference type="EMBL" id="HBJA01072156">
    <property type="protein sequence ID" value="CAE0814244.1"/>
    <property type="molecule type" value="Transcribed_RNA"/>
</dbReference>
<feature type="compositionally biased region" description="Polar residues" evidence="1">
    <location>
        <begin position="100"/>
        <end position="120"/>
    </location>
</feature>
<gene>
    <name evidence="2" type="ORF">EGYM00163_LOCUS25398</name>
</gene>
<proteinExistence type="predicted"/>
<evidence type="ECO:0000256" key="1">
    <source>
        <dbReference type="SAM" id="MobiDB-lite"/>
    </source>
</evidence>
<feature type="region of interest" description="Disordered" evidence="1">
    <location>
        <begin position="96"/>
        <end position="121"/>
    </location>
</feature>
<name>A0A7S4D2M3_9EUGL</name>
<protein>
    <submittedName>
        <fullName evidence="2">Uncharacterized protein</fullName>
    </submittedName>
</protein>
<evidence type="ECO:0000313" key="2">
    <source>
        <dbReference type="EMBL" id="CAE0814244.1"/>
    </source>
</evidence>